<proteinExistence type="predicted"/>
<sequence length="58" mass="6570">MGGEYEHSIDAGCIAGHLEHCWHLRDAADATNPVVWTQLCCWCAKWRDIKSDYLAQHG</sequence>
<dbReference type="AlphaFoldDB" id="A0A0F9B5S9"/>
<dbReference type="EMBL" id="LAZR01039335">
    <property type="protein sequence ID" value="KKL17244.1"/>
    <property type="molecule type" value="Genomic_DNA"/>
</dbReference>
<evidence type="ECO:0000313" key="1">
    <source>
        <dbReference type="EMBL" id="KKL17244.1"/>
    </source>
</evidence>
<organism evidence="1">
    <name type="scientific">marine sediment metagenome</name>
    <dbReference type="NCBI Taxonomy" id="412755"/>
    <lineage>
        <taxon>unclassified sequences</taxon>
        <taxon>metagenomes</taxon>
        <taxon>ecological metagenomes</taxon>
    </lineage>
</organism>
<protein>
    <submittedName>
        <fullName evidence="1">Uncharacterized protein</fullName>
    </submittedName>
</protein>
<comment type="caution">
    <text evidence="1">The sequence shown here is derived from an EMBL/GenBank/DDBJ whole genome shotgun (WGS) entry which is preliminary data.</text>
</comment>
<accession>A0A0F9B5S9</accession>
<name>A0A0F9B5S9_9ZZZZ</name>
<gene>
    <name evidence="1" type="ORF">LCGC14_2487470</name>
</gene>
<feature type="non-terminal residue" evidence="1">
    <location>
        <position position="58"/>
    </location>
</feature>
<reference evidence="1" key="1">
    <citation type="journal article" date="2015" name="Nature">
        <title>Complex archaea that bridge the gap between prokaryotes and eukaryotes.</title>
        <authorList>
            <person name="Spang A."/>
            <person name="Saw J.H."/>
            <person name="Jorgensen S.L."/>
            <person name="Zaremba-Niedzwiedzka K."/>
            <person name="Martijn J."/>
            <person name="Lind A.E."/>
            <person name="van Eijk R."/>
            <person name="Schleper C."/>
            <person name="Guy L."/>
            <person name="Ettema T.J."/>
        </authorList>
    </citation>
    <scope>NUCLEOTIDE SEQUENCE</scope>
</reference>